<evidence type="ECO:0000313" key="9">
    <source>
        <dbReference type="EMBL" id="MWV69334.1"/>
    </source>
</evidence>
<dbReference type="GO" id="GO:0044781">
    <property type="term" value="P:bacterial-type flagellum organization"/>
    <property type="evidence" value="ECO:0007669"/>
    <property type="project" value="UniProtKB-UniRule"/>
</dbReference>
<dbReference type="Proteomes" id="UP000477070">
    <property type="component" value="Unassembled WGS sequence"/>
</dbReference>
<dbReference type="EMBL" id="QBIU01000001">
    <property type="protein sequence ID" value="MWV69334.1"/>
    <property type="molecule type" value="Genomic_DNA"/>
</dbReference>
<evidence type="ECO:0000256" key="2">
    <source>
        <dbReference type="ARBA" id="ARBA00016013"/>
    </source>
</evidence>
<dbReference type="Pfam" id="PF03963">
    <property type="entry name" value="FlgD"/>
    <property type="match status" value="1"/>
</dbReference>
<keyword evidence="6" id="KW-0175">Coiled coil</keyword>
<protein>
    <recommendedName>
        <fullName evidence="2 5">Basal-body rod modification protein FlgD</fullName>
    </recommendedName>
</protein>
<evidence type="ECO:0000256" key="1">
    <source>
        <dbReference type="ARBA" id="ARBA00010577"/>
    </source>
</evidence>
<keyword evidence="9" id="KW-0282">Flagellum</keyword>
<comment type="function">
    <text evidence="4 5">Required for flagellar hook formation. May act as a scaffolding protein.</text>
</comment>
<name>A0A6L7D594_9HELI</name>
<keyword evidence="9" id="KW-0969">Cilium</keyword>
<evidence type="ECO:0000256" key="3">
    <source>
        <dbReference type="ARBA" id="ARBA00022795"/>
    </source>
</evidence>
<sequence length="511" mass="55556">MAIDLGDVTGSTAAREKKKESTQIANGLDKDAFMKLFLEQLKNQDPTSPMETDKIITQTAQLTQVEMQEENKKTMKEVAAAMKASQDTNKALQDFQKEMKKSLEILNMGMEENTHATSQGAKANSLNAVSMIGKIAETDIMGLNVNGSGENHFSLYFDNKINASQGSPIVEILNPNREVVKTISLADKDGQQGYIEFRWDGKDTKGNIVEPGSYQVRAFYNLNPETRQYDETRIGRGEVQSIIYDKGVPLMRLGDNIVPVQSALEFYPRGELASKSVESIKADASKASAYEDDLKTQNLSEKYEKIISDREERLAAEAEVNKDEETLQREALEREKEQKAKEMKKYAKMLDSAEKGKQLDKGELDKLDKLAGGLNAKSADSKSANLNSLLQGSNALQGSSGANNPFTQGFSEANGLDSNALGNSNAFGNNALGNADSNPFGNNNIESTSVSNPFANADSSVNSTFGNLNPNLANNANRSSDSILANPFGDASNPFDGHIQSSNPPTLDIMG</sequence>
<dbReference type="InterPro" id="IPR005648">
    <property type="entry name" value="FlgD"/>
</dbReference>
<evidence type="ECO:0000256" key="4">
    <source>
        <dbReference type="ARBA" id="ARBA00024746"/>
    </source>
</evidence>
<dbReference type="AlphaFoldDB" id="A0A6L7D594"/>
<dbReference type="Gene3D" id="2.60.40.4070">
    <property type="match status" value="1"/>
</dbReference>
<feature type="coiled-coil region" evidence="6">
    <location>
        <begin position="315"/>
        <end position="349"/>
    </location>
</feature>
<dbReference type="InterPro" id="IPR025965">
    <property type="entry name" value="FlgD/Vpr_Ig-like"/>
</dbReference>
<proteinExistence type="inferred from homology"/>
<dbReference type="NCBIfam" id="NF004496">
    <property type="entry name" value="PRK05842.1"/>
    <property type="match status" value="1"/>
</dbReference>
<gene>
    <name evidence="9" type="ORF">DCO61_04740</name>
</gene>
<feature type="region of interest" description="Disordered" evidence="7">
    <location>
        <begin position="1"/>
        <end position="22"/>
    </location>
</feature>
<evidence type="ECO:0000256" key="7">
    <source>
        <dbReference type="SAM" id="MobiDB-lite"/>
    </source>
</evidence>
<keyword evidence="9" id="KW-0966">Cell projection</keyword>
<evidence type="ECO:0000256" key="6">
    <source>
        <dbReference type="SAM" id="Coils"/>
    </source>
</evidence>
<evidence type="ECO:0000256" key="5">
    <source>
        <dbReference type="RuleBase" id="RU362076"/>
    </source>
</evidence>
<organism evidence="9 10">
    <name type="scientific">Helicobacter saguini</name>
    <dbReference type="NCBI Taxonomy" id="1548018"/>
    <lineage>
        <taxon>Bacteria</taxon>
        <taxon>Pseudomonadati</taxon>
        <taxon>Campylobacterota</taxon>
        <taxon>Epsilonproteobacteria</taxon>
        <taxon>Campylobacterales</taxon>
        <taxon>Helicobacteraceae</taxon>
        <taxon>Helicobacter</taxon>
    </lineage>
</organism>
<accession>A0A6L7D594</accession>
<feature type="domain" description="FlgD/Vpr Ig-like" evidence="8">
    <location>
        <begin position="148"/>
        <end position="218"/>
    </location>
</feature>
<comment type="similarity">
    <text evidence="1 5">Belongs to the FlgD family.</text>
</comment>
<keyword evidence="3 5" id="KW-1005">Bacterial flagellum biogenesis</keyword>
<reference evidence="9 10" key="1">
    <citation type="submission" date="2019-12" db="EMBL/GenBank/DDBJ databases">
        <title>Multi-Generational Helicobacter saguini Isolates.</title>
        <authorList>
            <person name="Mannion A."/>
            <person name="Shen Z."/>
            <person name="Fox J.G."/>
        </authorList>
    </citation>
    <scope>NUCLEOTIDE SEQUENCE [LARGE SCALE GENOMIC DNA]</scope>
    <source>
        <strain evidence="10">16-048 (F4)</strain>
    </source>
</reference>
<evidence type="ECO:0000313" key="10">
    <source>
        <dbReference type="Proteomes" id="UP000477070"/>
    </source>
</evidence>
<evidence type="ECO:0000259" key="8">
    <source>
        <dbReference type="Pfam" id="PF13860"/>
    </source>
</evidence>
<dbReference type="RefSeq" id="WP_118949171.1">
    <property type="nucleotide sequence ID" value="NZ_QBIU01000001.1"/>
</dbReference>
<dbReference type="Pfam" id="PF13860">
    <property type="entry name" value="FlgD_ig"/>
    <property type="match status" value="1"/>
</dbReference>
<comment type="caution">
    <text evidence="9">The sequence shown here is derived from an EMBL/GenBank/DDBJ whole genome shotgun (WGS) entry which is preliminary data.</text>
</comment>